<dbReference type="RefSeq" id="WP_209892914.1">
    <property type="nucleotide sequence ID" value="NZ_JAGGMR010000001.1"/>
</dbReference>
<accession>A0ABS4QI40</accession>
<reference evidence="1 2" key="1">
    <citation type="submission" date="2021-03" db="EMBL/GenBank/DDBJ databases">
        <title>Sequencing the genomes of 1000 actinobacteria strains.</title>
        <authorList>
            <person name="Klenk H.-P."/>
        </authorList>
    </citation>
    <scope>NUCLEOTIDE SEQUENCE [LARGE SCALE GENOMIC DNA]</scope>
    <source>
        <strain evidence="1 2">DSM 45516</strain>
    </source>
</reference>
<organism evidence="1 2">
    <name type="scientific">Nocardia goodfellowii</name>
    <dbReference type="NCBI Taxonomy" id="882446"/>
    <lineage>
        <taxon>Bacteria</taxon>
        <taxon>Bacillati</taxon>
        <taxon>Actinomycetota</taxon>
        <taxon>Actinomycetes</taxon>
        <taxon>Mycobacteriales</taxon>
        <taxon>Nocardiaceae</taxon>
        <taxon>Nocardia</taxon>
    </lineage>
</organism>
<evidence type="ECO:0000313" key="2">
    <source>
        <dbReference type="Proteomes" id="UP001519325"/>
    </source>
</evidence>
<dbReference type="EMBL" id="JAGGMR010000001">
    <property type="protein sequence ID" value="MBP2191373.1"/>
    <property type="molecule type" value="Genomic_DNA"/>
</dbReference>
<dbReference type="Proteomes" id="UP001519325">
    <property type="component" value="Unassembled WGS sequence"/>
</dbReference>
<name>A0ABS4QI40_9NOCA</name>
<proteinExistence type="predicted"/>
<sequence length="204" mass="22567">MTVLRAVMEPGSSEVAGWRQLDVYDLPDADLATVTGIYLAADIDQEFLAEHRKWLARFVADGGRVVVNGHVQRVFLDGLTRWRKLDFRKPADLALTRVSEHPVWAGFDPRVFLYNTGTPGPLPFEELERIGVAGFYGRGYYLDLPDEARVIHTIGPTACPIDYVYPLAAGEVLVHGGNDLLQFADADRGTSALAGQLLSWLGQR</sequence>
<protein>
    <submittedName>
        <fullName evidence="1">Uncharacterized protein</fullName>
    </submittedName>
</protein>
<gene>
    <name evidence="1" type="ORF">BJ987_004274</name>
</gene>
<keyword evidence="2" id="KW-1185">Reference proteome</keyword>
<evidence type="ECO:0000313" key="1">
    <source>
        <dbReference type="EMBL" id="MBP2191373.1"/>
    </source>
</evidence>
<comment type="caution">
    <text evidence="1">The sequence shown here is derived from an EMBL/GenBank/DDBJ whole genome shotgun (WGS) entry which is preliminary data.</text>
</comment>